<dbReference type="PANTHER" id="PTHR35176">
    <property type="entry name" value="HEME OXYGENASE HI_0854-RELATED"/>
    <property type="match status" value="1"/>
</dbReference>
<dbReference type="Proteomes" id="UP000316747">
    <property type="component" value="Unassembled WGS sequence"/>
</dbReference>
<dbReference type="PANTHER" id="PTHR35176:SF11">
    <property type="entry name" value="PYRIDOXAMINE 5'-PHOSPHATE OXIDASE FAMILY PROTEIN"/>
    <property type="match status" value="1"/>
</dbReference>
<dbReference type="EMBL" id="VFPM01000006">
    <property type="protein sequence ID" value="TQM54627.1"/>
    <property type="molecule type" value="Genomic_DNA"/>
</dbReference>
<dbReference type="AlphaFoldDB" id="A0A543H8E6"/>
<dbReference type="GO" id="GO:0070967">
    <property type="term" value="F:coenzyme F420 binding"/>
    <property type="evidence" value="ECO:0007669"/>
    <property type="project" value="TreeGrafter"/>
</dbReference>
<dbReference type="SUPFAM" id="SSF50475">
    <property type="entry name" value="FMN-binding split barrel"/>
    <property type="match status" value="1"/>
</dbReference>
<dbReference type="OrthoDB" id="5738083at2"/>
<proteinExistence type="predicted"/>
<dbReference type="GO" id="GO:0005829">
    <property type="term" value="C:cytosol"/>
    <property type="evidence" value="ECO:0007669"/>
    <property type="project" value="TreeGrafter"/>
</dbReference>
<dbReference type="NCBIfam" id="TIGR03666">
    <property type="entry name" value="Rv2061_F420"/>
    <property type="match status" value="1"/>
</dbReference>
<evidence type="ECO:0000313" key="3">
    <source>
        <dbReference type="EMBL" id="TQM54627.1"/>
    </source>
</evidence>
<feature type="domain" description="Pyridoxamine 5'-phosphate oxidase N-terminal" evidence="2">
    <location>
        <begin position="15"/>
        <end position="110"/>
    </location>
</feature>
<evidence type="ECO:0000256" key="1">
    <source>
        <dbReference type="ARBA" id="ARBA00023002"/>
    </source>
</evidence>
<dbReference type="Gene3D" id="2.30.110.10">
    <property type="entry name" value="Electron Transport, Fmn-binding Protein, Chain A"/>
    <property type="match status" value="1"/>
</dbReference>
<accession>A0A543H8E6</accession>
<reference evidence="3 4" key="1">
    <citation type="submission" date="2019-06" db="EMBL/GenBank/DDBJ databases">
        <title>Genome sequencing of plant associated microbes to promote plant fitness in Sorghum bicolor and Oryza sativa.</title>
        <authorList>
            <person name="Coleman-Derr D."/>
        </authorList>
    </citation>
    <scope>NUCLEOTIDE SEQUENCE [LARGE SCALE GENOMIC DNA]</scope>
    <source>
        <strain evidence="3 4">KV-663</strain>
    </source>
</reference>
<dbReference type="InterPro" id="IPR052019">
    <property type="entry name" value="F420H2_bilvrd_red/Heme_oxyg"/>
</dbReference>
<evidence type="ECO:0000313" key="4">
    <source>
        <dbReference type="Proteomes" id="UP000316747"/>
    </source>
</evidence>
<comment type="caution">
    <text evidence="3">The sequence shown here is derived from an EMBL/GenBank/DDBJ whole genome shotgun (WGS) entry which is preliminary data.</text>
</comment>
<organism evidence="3 4">
    <name type="scientific">Humibacillus xanthopallidus</name>
    <dbReference type="NCBI Taxonomy" id="412689"/>
    <lineage>
        <taxon>Bacteria</taxon>
        <taxon>Bacillati</taxon>
        <taxon>Actinomycetota</taxon>
        <taxon>Actinomycetes</taxon>
        <taxon>Micrococcales</taxon>
        <taxon>Intrasporangiaceae</taxon>
        <taxon>Humibacillus</taxon>
    </lineage>
</organism>
<dbReference type="InterPro" id="IPR019965">
    <property type="entry name" value="PPOX_F420-dep_Rv2061_put"/>
</dbReference>
<gene>
    <name evidence="3" type="ORF">FBY41_4665</name>
</gene>
<sequence length="139" mass="15168">MDPQPPRTQPDPLAAVAAHRYVSLTTFRRSGEPVATPVWIARDGDELVVITIDGVGKTKRLAHTARVEVRECDMRGAVPDGAPTHEGTARVVRSPEEVAAVKRAIGEKYLLARLGDVFRPLTSRVVKDKPRAGIRITLT</sequence>
<dbReference type="RefSeq" id="WP_141847659.1">
    <property type="nucleotide sequence ID" value="NZ_VFPM01000006.1"/>
</dbReference>
<name>A0A543H8E6_9MICO</name>
<dbReference type="GO" id="GO:0016627">
    <property type="term" value="F:oxidoreductase activity, acting on the CH-CH group of donors"/>
    <property type="evidence" value="ECO:0007669"/>
    <property type="project" value="TreeGrafter"/>
</dbReference>
<dbReference type="Pfam" id="PF01243">
    <property type="entry name" value="PNPOx_N"/>
    <property type="match status" value="1"/>
</dbReference>
<keyword evidence="1" id="KW-0560">Oxidoreductase</keyword>
<protein>
    <recommendedName>
        <fullName evidence="2">Pyridoxamine 5'-phosphate oxidase N-terminal domain-containing protein</fullName>
    </recommendedName>
</protein>
<dbReference type="InterPro" id="IPR011576">
    <property type="entry name" value="Pyridox_Oxase_N"/>
</dbReference>
<dbReference type="InterPro" id="IPR012349">
    <property type="entry name" value="Split_barrel_FMN-bd"/>
</dbReference>
<keyword evidence="4" id="KW-1185">Reference proteome</keyword>
<evidence type="ECO:0000259" key="2">
    <source>
        <dbReference type="Pfam" id="PF01243"/>
    </source>
</evidence>